<gene>
    <name evidence="8" type="primary">bioC</name>
    <name evidence="11" type="ORF">PTE30175_04308</name>
</gene>
<evidence type="ECO:0000256" key="5">
    <source>
        <dbReference type="ARBA" id="ARBA00022679"/>
    </source>
</evidence>
<dbReference type="InterPro" id="IPR011814">
    <property type="entry name" value="BioC"/>
</dbReference>
<feature type="domain" description="Methyltransferase type 11" evidence="10">
    <location>
        <begin position="362"/>
        <end position="467"/>
    </location>
</feature>
<dbReference type="SUPFAM" id="SSF53335">
    <property type="entry name" value="S-adenosyl-L-methionine-dependent methyltransferases"/>
    <property type="match status" value="1"/>
</dbReference>
<evidence type="ECO:0000259" key="10">
    <source>
        <dbReference type="Pfam" id="PF08241"/>
    </source>
</evidence>
<keyword evidence="7 8" id="KW-0093">Biotin biosynthesis</keyword>
<dbReference type="GO" id="GO:0008757">
    <property type="term" value="F:S-adenosylmethionine-dependent methyltransferase activity"/>
    <property type="evidence" value="ECO:0007669"/>
    <property type="project" value="InterPro"/>
</dbReference>
<organism evidence="11 12">
    <name type="scientific">Pandoraea terrae</name>
    <dbReference type="NCBI Taxonomy" id="1537710"/>
    <lineage>
        <taxon>Bacteria</taxon>
        <taxon>Pseudomonadati</taxon>
        <taxon>Pseudomonadota</taxon>
        <taxon>Betaproteobacteria</taxon>
        <taxon>Burkholderiales</taxon>
        <taxon>Burkholderiaceae</taxon>
        <taxon>Pandoraea</taxon>
    </lineage>
</organism>
<dbReference type="EC" id="2.1.1.197" evidence="3 8"/>
<keyword evidence="5 8" id="KW-0808">Transferase</keyword>
<dbReference type="InterPro" id="IPR013216">
    <property type="entry name" value="Methyltransf_11"/>
</dbReference>
<dbReference type="Gene3D" id="3.40.50.150">
    <property type="entry name" value="Vaccinia Virus protein VP39"/>
    <property type="match status" value="1"/>
</dbReference>
<comment type="catalytic activity">
    <reaction evidence="1 8">
        <text>malonyl-[ACP] + S-adenosyl-L-methionine = malonyl-[ACP] methyl ester + S-adenosyl-L-homocysteine</text>
        <dbReference type="Rhea" id="RHEA:17105"/>
        <dbReference type="Rhea" id="RHEA-COMP:9623"/>
        <dbReference type="Rhea" id="RHEA-COMP:9954"/>
        <dbReference type="ChEBI" id="CHEBI:57856"/>
        <dbReference type="ChEBI" id="CHEBI:59789"/>
        <dbReference type="ChEBI" id="CHEBI:78449"/>
        <dbReference type="ChEBI" id="CHEBI:78845"/>
        <dbReference type="EC" id="2.1.1.197"/>
    </reaction>
</comment>
<dbReference type="Pfam" id="PF08241">
    <property type="entry name" value="Methyltransf_11"/>
    <property type="match status" value="1"/>
</dbReference>
<evidence type="ECO:0000256" key="1">
    <source>
        <dbReference type="ARBA" id="ARBA00000852"/>
    </source>
</evidence>
<comment type="pathway">
    <text evidence="2 8">Cofactor biosynthesis; biotin biosynthesis.</text>
</comment>
<dbReference type="AlphaFoldDB" id="A0A5E4YB18"/>
<dbReference type="PANTHER" id="PTHR13090:SF1">
    <property type="entry name" value="ARGININE-HYDROXYLASE NDUFAF5, MITOCHONDRIAL"/>
    <property type="match status" value="1"/>
</dbReference>
<comment type="similarity">
    <text evidence="8">Belongs to the methyltransferase superfamily.</text>
</comment>
<protein>
    <recommendedName>
        <fullName evidence="3 8">Malonyl-[acyl-carrier protein] O-methyltransferase</fullName>
        <shortName evidence="8">Malonyl-ACP O-methyltransferase</shortName>
        <ecNumber evidence="3 8">2.1.1.197</ecNumber>
    </recommendedName>
    <alternativeName>
        <fullName evidence="8">Biotin synthesis protein BioC</fullName>
    </alternativeName>
</protein>
<dbReference type="HAMAP" id="MF_00835">
    <property type="entry name" value="BioC"/>
    <property type="match status" value="1"/>
</dbReference>
<dbReference type="EMBL" id="CABPRZ010000023">
    <property type="protein sequence ID" value="VVE45959.1"/>
    <property type="molecule type" value="Genomic_DNA"/>
</dbReference>
<keyword evidence="4 8" id="KW-0489">Methyltransferase</keyword>
<evidence type="ECO:0000256" key="2">
    <source>
        <dbReference type="ARBA" id="ARBA00004746"/>
    </source>
</evidence>
<feature type="compositionally biased region" description="Basic and acidic residues" evidence="9">
    <location>
        <begin position="242"/>
        <end position="251"/>
    </location>
</feature>
<evidence type="ECO:0000256" key="6">
    <source>
        <dbReference type="ARBA" id="ARBA00022691"/>
    </source>
</evidence>
<dbReference type="GO" id="GO:0016757">
    <property type="term" value="F:glycosyltransferase activity"/>
    <property type="evidence" value="ECO:0007669"/>
    <property type="project" value="UniProtKB-KW"/>
</dbReference>
<evidence type="ECO:0000256" key="9">
    <source>
        <dbReference type="SAM" id="MobiDB-lite"/>
    </source>
</evidence>
<keyword evidence="12" id="KW-1185">Reference proteome</keyword>
<name>A0A5E4YB18_9BURK</name>
<dbReference type="GO" id="GO:0032259">
    <property type="term" value="P:methylation"/>
    <property type="evidence" value="ECO:0007669"/>
    <property type="project" value="UniProtKB-KW"/>
</dbReference>
<keyword evidence="6 8" id="KW-0949">S-adenosyl-L-methionine</keyword>
<feature type="compositionally biased region" description="Polar residues" evidence="9">
    <location>
        <begin position="230"/>
        <end position="241"/>
    </location>
</feature>
<dbReference type="Proteomes" id="UP000414233">
    <property type="component" value="Unassembled WGS sequence"/>
</dbReference>
<dbReference type="GO" id="GO:0102130">
    <property type="term" value="F:malonyl-CoA methyltransferase activity"/>
    <property type="evidence" value="ECO:0007669"/>
    <property type="project" value="UniProtKB-EC"/>
</dbReference>
<evidence type="ECO:0000313" key="12">
    <source>
        <dbReference type="Proteomes" id="UP000414233"/>
    </source>
</evidence>
<dbReference type="UniPathway" id="UPA00078"/>
<evidence type="ECO:0000256" key="4">
    <source>
        <dbReference type="ARBA" id="ARBA00022603"/>
    </source>
</evidence>
<dbReference type="GO" id="GO:0009102">
    <property type="term" value="P:biotin biosynthetic process"/>
    <property type="evidence" value="ECO:0007669"/>
    <property type="project" value="UniProtKB-UniRule"/>
</dbReference>
<evidence type="ECO:0000256" key="3">
    <source>
        <dbReference type="ARBA" id="ARBA00012327"/>
    </source>
</evidence>
<feature type="region of interest" description="Disordered" evidence="9">
    <location>
        <begin position="228"/>
        <end position="251"/>
    </location>
</feature>
<dbReference type="GO" id="GO:0010340">
    <property type="term" value="F:carboxyl-O-methyltransferase activity"/>
    <property type="evidence" value="ECO:0007669"/>
    <property type="project" value="UniProtKB-UniRule"/>
</dbReference>
<accession>A0A5E4YB18</accession>
<proteinExistence type="inferred from homology"/>
<keyword evidence="11" id="KW-0328">Glycosyltransferase</keyword>
<dbReference type="InterPro" id="IPR029063">
    <property type="entry name" value="SAM-dependent_MTases_sf"/>
</dbReference>
<comment type="function">
    <text evidence="8">Converts the free carboxyl group of a malonyl-thioester to its methyl ester by transfer of a methyl group from S-adenosyl-L-methionine (SAM). It allows to synthesize pimeloyl-ACP via the fatty acid synthetic pathway.</text>
</comment>
<sequence length="611" mass="66688">MPRAQHDGGRDLPCARLFQCVGRFVAGGPGGHHVIDEHDGTVPHGGASCEYGAQVALTRRTLQPALLRRFAHPPQAVRIGGTLQPAGRDACDLPCLIEAARDQAFPGQRHGHEQGVVRYPPLAERIRKTQPEFACERQPAMKLQTHHQSVERRPVIGKGQRMVECRRPGQALVTHPGATICRTRLHCCGAAQTADRAVGGRLSGIEDLRADAAHLPIGAHAAHGAMLGQRNAQETRSQGGERQSERHERTIGKKRENETGTQVTVRQMHRLAQCPENRGASRRRCVYAGASILPTRLLACPMKPAEAQVVPPSVAPFPSRFLRAAFDRRAPHWADADFLMREIAARLASRLEYIKLQPRRVLDAGCGTGADLVALGERYPSAYRIGLDASAAMTIAAASQGAASGWRRLLRAAPAFGVVQGDFSALPLADACVDLVWSNLALHWFREPHRVVPEWHRVLSNDGLLMFSAFGPDTLRELRAAWAEVDTLPHALTPTDMHDLGDMLVQSGFDTPVADMETITLTFETPEALLRDVRLLGVNPQPERRGGLTGKRRYGALLGALERQRRADGTLALTFEIVYGHAWKVPSKTDAAGHAVIRVQDIGRGGRSRGM</sequence>
<reference evidence="11 12" key="1">
    <citation type="submission" date="2019-08" db="EMBL/GenBank/DDBJ databases">
        <authorList>
            <person name="Peeters C."/>
        </authorList>
    </citation>
    <scope>NUCLEOTIDE SEQUENCE [LARGE SCALE GENOMIC DNA]</scope>
    <source>
        <strain evidence="11 12">LMG 30175</strain>
    </source>
</reference>
<dbReference type="CDD" id="cd02440">
    <property type="entry name" value="AdoMet_MTases"/>
    <property type="match status" value="1"/>
</dbReference>
<dbReference type="InterPro" id="IPR050602">
    <property type="entry name" value="Malonyl-ACP_OMT"/>
</dbReference>
<evidence type="ECO:0000313" key="11">
    <source>
        <dbReference type="EMBL" id="VVE45959.1"/>
    </source>
</evidence>
<evidence type="ECO:0000256" key="8">
    <source>
        <dbReference type="HAMAP-Rule" id="MF_00835"/>
    </source>
</evidence>
<dbReference type="PANTHER" id="PTHR13090">
    <property type="entry name" value="ARGININE-HYDROXYLASE NDUFAF5, MITOCHONDRIAL"/>
    <property type="match status" value="1"/>
</dbReference>
<evidence type="ECO:0000256" key="7">
    <source>
        <dbReference type="ARBA" id="ARBA00022756"/>
    </source>
</evidence>